<keyword evidence="2" id="KW-1185">Reference proteome</keyword>
<dbReference type="EMBL" id="KQ965746">
    <property type="protein sequence ID" value="KXS17528.1"/>
    <property type="molecule type" value="Genomic_DNA"/>
</dbReference>
<sequence>MFNQYAQDLDPAGSSERVATNLKLLATHHIKGMIALLIACVDDTPPIDGVFLCGFRPGGASLMMPFQIDFCRLRRLLVLLPLQCFEISLDYPRVPDLSQLRSCHGVRKKPALPPMGQELGTLKGLPPVIPTWSSLCLLKTVLRARTPSSS</sequence>
<reference evidence="1 2" key="1">
    <citation type="journal article" date="2015" name="Genome Biol. Evol.">
        <title>Phylogenomic analyses indicate that early fungi evolved digesting cell walls of algal ancestors of land plants.</title>
        <authorList>
            <person name="Chang Y."/>
            <person name="Wang S."/>
            <person name="Sekimoto S."/>
            <person name="Aerts A.L."/>
            <person name="Choi C."/>
            <person name="Clum A."/>
            <person name="LaButti K.M."/>
            <person name="Lindquist E.A."/>
            <person name="Yee Ngan C."/>
            <person name="Ohm R.A."/>
            <person name="Salamov A.A."/>
            <person name="Grigoriev I.V."/>
            <person name="Spatafora J.W."/>
            <person name="Berbee M.L."/>
        </authorList>
    </citation>
    <scope>NUCLEOTIDE SEQUENCE [LARGE SCALE GENOMIC DNA]</scope>
    <source>
        <strain evidence="1 2">JEL478</strain>
    </source>
</reference>
<evidence type="ECO:0000313" key="2">
    <source>
        <dbReference type="Proteomes" id="UP000070544"/>
    </source>
</evidence>
<name>A0A139ALF1_GONPJ</name>
<organism evidence="1 2">
    <name type="scientific">Gonapodya prolifera (strain JEL478)</name>
    <name type="common">Monoblepharis prolifera</name>
    <dbReference type="NCBI Taxonomy" id="1344416"/>
    <lineage>
        <taxon>Eukaryota</taxon>
        <taxon>Fungi</taxon>
        <taxon>Fungi incertae sedis</taxon>
        <taxon>Chytridiomycota</taxon>
        <taxon>Chytridiomycota incertae sedis</taxon>
        <taxon>Monoblepharidomycetes</taxon>
        <taxon>Monoblepharidales</taxon>
        <taxon>Gonapodyaceae</taxon>
        <taxon>Gonapodya</taxon>
    </lineage>
</organism>
<gene>
    <name evidence="1" type="ORF">M427DRAFT_253211</name>
</gene>
<dbReference type="Proteomes" id="UP000070544">
    <property type="component" value="Unassembled WGS sequence"/>
</dbReference>
<proteinExistence type="predicted"/>
<dbReference type="AlphaFoldDB" id="A0A139ALF1"/>
<protein>
    <submittedName>
        <fullName evidence="1">Uncharacterized protein</fullName>
    </submittedName>
</protein>
<evidence type="ECO:0000313" key="1">
    <source>
        <dbReference type="EMBL" id="KXS17528.1"/>
    </source>
</evidence>
<accession>A0A139ALF1</accession>